<reference evidence="2" key="3">
    <citation type="submission" date="2018-05" db="EMBL/GenBank/DDBJ databases">
        <title>OgluRS3 (Oryza glumaepatula Reference Sequence Version 3).</title>
        <authorList>
            <person name="Zhang J."/>
            <person name="Kudrna D."/>
            <person name="Lee S."/>
            <person name="Talag J."/>
            <person name="Welchert J."/>
            <person name="Wing R.A."/>
        </authorList>
    </citation>
    <scope>NUCLEOTIDE SEQUENCE [LARGE SCALE GENOMIC DNA]</scope>
</reference>
<dbReference type="AlphaFoldDB" id="A0A0D9YC16"/>
<evidence type="ECO:0000256" key="1">
    <source>
        <dbReference type="SAM" id="MobiDB-lite"/>
    </source>
</evidence>
<sequence length="137" mass="15015">MWHGLRRTKAGRPGRHRCSGPTCQQRLSGGGALVRDERQVKTQPGLGRTDKLWFIPLPEGVVVPSHPSRVFAGLGSFVSLNGRTTSVVFRRFSPWRRRLGIPCKHTLARVGLCVGCKDVFGRSRLCSFVGLAALGHA</sequence>
<organism evidence="2">
    <name type="scientific">Oryza glumipatula</name>
    <dbReference type="NCBI Taxonomy" id="40148"/>
    <lineage>
        <taxon>Eukaryota</taxon>
        <taxon>Viridiplantae</taxon>
        <taxon>Streptophyta</taxon>
        <taxon>Embryophyta</taxon>
        <taxon>Tracheophyta</taxon>
        <taxon>Spermatophyta</taxon>
        <taxon>Magnoliopsida</taxon>
        <taxon>Liliopsida</taxon>
        <taxon>Poales</taxon>
        <taxon>Poaceae</taxon>
        <taxon>BOP clade</taxon>
        <taxon>Oryzoideae</taxon>
        <taxon>Oryzeae</taxon>
        <taxon>Oryzinae</taxon>
        <taxon>Oryza</taxon>
    </lineage>
</organism>
<feature type="region of interest" description="Disordered" evidence="1">
    <location>
        <begin position="1"/>
        <end position="24"/>
    </location>
</feature>
<reference evidence="2" key="2">
    <citation type="submission" date="2015-04" db="UniProtKB">
        <authorList>
            <consortium name="EnsemblPlants"/>
        </authorList>
    </citation>
    <scope>IDENTIFICATION</scope>
</reference>
<name>A0A0D9YC16_9ORYZ</name>
<accession>A0A0D9YC16</accession>
<feature type="compositionally biased region" description="Basic residues" evidence="1">
    <location>
        <begin position="1"/>
        <end position="18"/>
    </location>
</feature>
<protein>
    <submittedName>
        <fullName evidence="2">Uncharacterized protein</fullName>
    </submittedName>
</protein>
<evidence type="ECO:0000313" key="3">
    <source>
        <dbReference type="Proteomes" id="UP000026961"/>
    </source>
</evidence>
<reference evidence="2" key="1">
    <citation type="submission" date="2013-08" db="EMBL/GenBank/DDBJ databases">
        <title>Oryza genome evolution.</title>
        <authorList>
            <person name="Wing R.A."/>
            <person name="Panaud O."/>
            <person name="Oliveira A.C."/>
        </authorList>
    </citation>
    <scope>NUCLEOTIDE SEQUENCE</scope>
</reference>
<dbReference type="Proteomes" id="UP000026961">
    <property type="component" value="Chromosome 1"/>
</dbReference>
<keyword evidence="3" id="KW-1185">Reference proteome</keyword>
<dbReference type="EnsemblPlants" id="OGLUM01G27410.1">
    <property type="protein sequence ID" value="OGLUM01G27410.1"/>
    <property type="gene ID" value="OGLUM01G27410"/>
</dbReference>
<evidence type="ECO:0000313" key="2">
    <source>
        <dbReference type="EnsemblPlants" id="OGLUM01G27410.1"/>
    </source>
</evidence>
<dbReference type="Gramene" id="OGLUM01G27410.1">
    <property type="protein sequence ID" value="OGLUM01G27410.1"/>
    <property type="gene ID" value="OGLUM01G27410"/>
</dbReference>
<dbReference type="HOGENOM" id="CLU_1868302_0_0_1"/>
<proteinExistence type="predicted"/>